<feature type="region of interest" description="Disordered" evidence="1">
    <location>
        <begin position="123"/>
        <end position="143"/>
    </location>
</feature>
<comment type="caution">
    <text evidence="2">The sequence shown here is derived from an EMBL/GenBank/DDBJ whole genome shotgun (WGS) entry which is preliminary data.</text>
</comment>
<proteinExistence type="predicted"/>
<dbReference type="AlphaFoldDB" id="A0A8J2KJ19"/>
<reference evidence="2" key="1">
    <citation type="submission" date="2021-06" db="EMBL/GenBank/DDBJ databases">
        <authorList>
            <person name="Hodson N. C."/>
            <person name="Mongue J. A."/>
            <person name="Jaron S. K."/>
        </authorList>
    </citation>
    <scope>NUCLEOTIDE SEQUENCE</scope>
</reference>
<accession>A0A8J2KJ19</accession>
<dbReference type="Proteomes" id="UP000708208">
    <property type="component" value="Unassembled WGS sequence"/>
</dbReference>
<evidence type="ECO:0000313" key="2">
    <source>
        <dbReference type="EMBL" id="CAG7817988.1"/>
    </source>
</evidence>
<name>A0A8J2KJ19_9HEXA</name>
<protein>
    <submittedName>
        <fullName evidence="2">Uncharacterized protein</fullName>
    </submittedName>
</protein>
<keyword evidence="3" id="KW-1185">Reference proteome</keyword>
<organism evidence="2 3">
    <name type="scientific">Allacma fusca</name>
    <dbReference type="NCBI Taxonomy" id="39272"/>
    <lineage>
        <taxon>Eukaryota</taxon>
        <taxon>Metazoa</taxon>
        <taxon>Ecdysozoa</taxon>
        <taxon>Arthropoda</taxon>
        <taxon>Hexapoda</taxon>
        <taxon>Collembola</taxon>
        <taxon>Symphypleona</taxon>
        <taxon>Sminthuridae</taxon>
        <taxon>Allacma</taxon>
    </lineage>
</organism>
<gene>
    <name evidence="2" type="ORF">AFUS01_LOCUS28523</name>
</gene>
<sequence length="174" mass="18754">MMKAEVTLSVQECTNTPVLRGAPKVGSAFVKNAPQTIAETPLPEVKHVTSASPISKRAVVKGSHEDIPKALYNPLTSKMVPISSGSSKSSTGSRKSNRSSIPELEIIPILASPAAKAVAHRNYKGSPQAAEVRSPEVRRSGRQRTKKITFSLQIFVKNELGLLYGLVSFCHFIC</sequence>
<evidence type="ECO:0000313" key="3">
    <source>
        <dbReference type="Proteomes" id="UP000708208"/>
    </source>
</evidence>
<dbReference type="EMBL" id="CAJVCH010408709">
    <property type="protein sequence ID" value="CAG7817988.1"/>
    <property type="molecule type" value="Genomic_DNA"/>
</dbReference>
<evidence type="ECO:0000256" key="1">
    <source>
        <dbReference type="SAM" id="MobiDB-lite"/>
    </source>
</evidence>